<dbReference type="SUPFAM" id="SSF53335">
    <property type="entry name" value="S-adenosyl-L-methionine-dependent methyltransferases"/>
    <property type="match status" value="1"/>
</dbReference>
<dbReference type="AlphaFoldDB" id="A0A4U5X7G6"/>
<dbReference type="Pfam" id="PF13649">
    <property type="entry name" value="Methyltransf_25"/>
    <property type="match status" value="1"/>
</dbReference>
<evidence type="ECO:0000259" key="1">
    <source>
        <dbReference type="Pfam" id="PF13649"/>
    </source>
</evidence>
<dbReference type="Proteomes" id="UP000308632">
    <property type="component" value="Unassembled WGS sequence"/>
</dbReference>
<sequence>MELVDTAAHRGVREIAREFLEHGAPFLWPELPDLAGLPPDRIAALPPLPYGDPGFSARLLREQTDTTTTDSSRPPAVIEQQLAWLRREVPRWRAGRVHHPLCGPGAWAAALGGHGLTAYVGVDAGPAVVRHARRRFAGEDHVRFVLGDATDTAAPPGEPPFDTLLLTYDAANFFAPHAFRELLGSLVRGLRPGGTAVLDLRLAEDGTAGFDEGRRVHRRGTGSVFRDGPHLLLSEGFTAADGALLGHRIVAVDDGPDGRPPEVFHSVLHVPTTAQLTAALTTAGLEVCVRGRPFAGSDDPNLARHLVVARKQRTDHRTLPWRRP</sequence>
<dbReference type="InterPro" id="IPR041698">
    <property type="entry name" value="Methyltransf_25"/>
</dbReference>
<comment type="caution">
    <text evidence="2">The sequence shown here is derived from an EMBL/GenBank/DDBJ whole genome shotgun (WGS) entry which is preliminary data.</text>
</comment>
<accession>A0A4U5X7G6</accession>
<dbReference type="InterPro" id="IPR029063">
    <property type="entry name" value="SAM-dependent_MTases_sf"/>
</dbReference>
<evidence type="ECO:0000313" key="2">
    <source>
        <dbReference type="EMBL" id="TKT10562.1"/>
    </source>
</evidence>
<evidence type="ECO:0000313" key="3">
    <source>
        <dbReference type="Proteomes" id="UP000308632"/>
    </source>
</evidence>
<dbReference type="CDD" id="cd02440">
    <property type="entry name" value="AdoMet_MTases"/>
    <property type="match status" value="1"/>
</dbReference>
<feature type="domain" description="Methyltransferase" evidence="1">
    <location>
        <begin position="102"/>
        <end position="194"/>
    </location>
</feature>
<dbReference type="EMBL" id="SZPR01000008">
    <property type="protein sequence ID" value="TKT10562.1"/>
    <property type="molecule type" value="Genomic_DNA"/>
</dbReference>
<dbReference type="GO" id="GO:0008168">
    <property type="term" value="F:methyltransferase activity"/>
    <property type="evidence" value="ECO:0007669"/>
    <property type="project" value="UniProtKB-KW"/>
</dbReference>
<name>A0A4U5X7G6_STRGB</name>
<dbReference type="RefSeq" id="WP_137299268.1">
    <property type="nucleotide sequence ID" value="NZ_BMVD01000001.1"/>
</dbReference>
<keyword evidence="2" id="KW-0808">Transferase</keyword>
<dbReference type="Gene3D" id="3.40.50.150">
    <property type="entry name" value="Vaccinia Virus protein VP39"/>
    <property type="match status" value="1"/>
</dbReference>
<gene>
    <name evidence="2" type="ORF">E4U92_06455</name>
</gene>
<reference evidence="2 3" key="1">
    <citation type="submission" date="2019-04" db="EMBL/GenBank/DDBJ databases">
        <title>Streptomyces lasaliensis sp.nov., an Actinomycete isolated from soil which produces the polyether antibiotic lasalocid.</title>
        <authorList>
            <person name="Erwin G."/>
            <person name="Haber C."/>
        </authorList>
    </citation>
    <scope>NUCLEOTIDE SEQUENCE [LARGE SCALE GENOMIC DNA]</scope>
    <source>
        <strain evidence="2 3">DSM 40089</strain>
    </source>
</reference>
<organism evidence="2 3">
    <name type="scientific">Streptomyces galbus</name>
    <dbReference type="NCBI Taxonomy" id="33898"/>
    <lineage>
        <taxon>Bacteria</taxon>
        <taxon>Bacillati</taxon>
        <taxon>Actinomycetota</taxon>
        <taxon>Actinomycetes</taxon>
        <taxon>Kitasatosporales</taxon>
        <taxon>Streptomycetaceae</taxon>
        <taxon>Streptomyces</taxon>
    </lineage>
</organism>
<proteinExistence type="predicted"/>
<keyword evidence="2" id="KW-0489">Methyltransferase</keyword>
<protein>
    <submittedName>
        <fullName evidence="2">Class I SAM-dependent methyltransferase</fullName>
    </submittedName>
</protein>
<dbReference type="GO" id="GO:0032259">
    <property type="term" value="P:methylation"/>
    <property type="evidence" value="ECO:0007669"/>
    <property type="project" value="UniProtKB-KW"/>
</dbReference>